<dbReference type="Gene3D" id="3.30.450.40">
    <property type="match status" value="1"/>
</dbReference>
<reference evidence="3 4" key="1">
    <citation type="submission" date="2019-11" db="EMBL/GenBank/DDBJ databases">
        <title>Draft genome sequence of Paludibacterium sp. dN18-1.</title>
        <authorList>
            <person name="Im W.-T."/>
        </authorList>
    </citation>
    <scope>NUCLEOTIDE SEQUENCE [LARGE SCALE GENOMIC DNA]</scope>
    <source>
        <strain evidence="4">dN 18-1</strain>
    </source>
</reference>
<dbReference type="InterPro" id="IPR029016">
    <property type="entry name" value="GAF-like_dom_sf"/>
</dbReference>
<dbReference type="FunFam" id="3.30.450.40:FF:000008">
    <property type="entry name" value="GAF domain-containing proteins"/>
    <property type="match status" value="1"/>
</dbReference>
<sequence>MPQAKALVEDETDLIAALANLSAALAMTFDWLWTGFYLVKAGQLVLGPFQGPIACTRIGYGKGVCGSAWQHNQTLIVPDVEAFPGHIACSSDSRSEIVVPIHDATGQVVAILDVDSANLATFDATDARYLEEIVTALTPLFPAGTTTPATAD</sequence>
<proteinExistence type="inferred from homology"/>
<evidence type="ECO:0000313" key="4">
    <source>
        <dbReference type="Proteomes" id="UP000446658"/>
    </source>
</evidence>
<accession>A0A844GH46</accession>
<dbReference type="SMART" id="SM00065">
    <property type="entry name" value="GAF"/>
    <property type="match status" value="1"/>
</dbReference>
<comment type="similarity">
    <text evidence="1">Belongs to the free Met sulfoxide reductase family.</text>
</comment>
<evidence type="ECO:0000259" key="2">
    <source>
        <dbReference type="SMART" id="SM00065"/>
    </source>
</evidence>
<protein>
    <submittedName>
        <fullName evidence="3">GAF domain-containing protein</fullName>
    </submittedName>
</protein>
<dbReference type="GO" id="GO:0033745">
    <property type="term" value="F:L-methionine-(R)-S-oxide reductase activity"/>
    <property type="evidence" value="ECO:0007669"/>
    <property type="project" value="TreeGrafter"/>
</dbReference>
<dbReference type="PANTHER" id="PTHR21021">
    <property type="entry name" value="GAF/PUTATIVE CYTOSKELETAL PROTEIN"/>
    <property type="match status" value="1"/>
</dbReference>
<dbReference type="InterPro" id="IPR051330">
    <property type="entry name" value="Phosphatase_reg/MetRdx"/>
</dbReference>
<comment type="caution">
    <text evidence="3">The sequence shown here is derived from an EMBL/GenBank/DDBJ whole genome shotgun (WGS) entry which is preliminary data.</text>
</comment>
<feature type="domain" description="GAF" evidence="2">
    <location>
        <begin position="13"/>
        <end position="151"/>
    </location>
</feature>
<dbReference type="Proteomes" id="UP000446658">
    <property type="component" value="Unassembled WGS sequence"/>
</dbReference>
<evidence type="ECO:0000313" key="3">
    <source>
        <dbReference type="EMBL" id="MTD33825.1"/>
    </source>
</evidence>
<dbReference type="AlphaFoldDB" id="A0A844GH46"/>
<keyword evidence="4" id="KW-1185">Reference proteome</keyword>
<dbReference type="PANTHER" id="PTHR21021:SF15">
    <property type="entry name" value="FREE METHIONINE-R-SULFOXIDE REDUCTASE"/>
    <property type="match status" value="1"/>
</dbReference>
<dbReference type="InterPro" id="IPR003018">
    <property type="entry name" value="GAF"/>
</dbReference>
<dbReference type="SUPFAM" id="SSF55781">
    <property type="entry name" value="GAF domain-like"/>
    <property type="match status" value="1"/>
</dbReference>
<dbReference type="Pfam" id="PF13185">
    <property type="entry name" value="GAF_2"/>
    <property type="match status" value="1"/>
</dbReference>
<dbReference type="GO" id="GO:0005829">
    <property type="term" value="C:cytosol"/>
    <property type="evidence" value="ECO:0007669"/>
    <property type="project" value="TreeGrafter"/>
</dbReference>
<dbReference type="EMBL" id="WLYX01000001">
    <property type="protein sequence ID" value="MTD33825.1"/>
    <property type="molecule type" value="Genomic_DNA"/>
</dbReference>
<name>A0A844GH46_9NEIS</name>
<organism evidence="3 4">
    <name type="scientific">Paludibacterium denitrificans</name>
    <dbReference type="NCBI Taxonomy" id="2675226"/>
    <lineage>
        <taxon>Bacteria</taxon>
        <taxon>Pseudomonadati</taxon>
        <taxon>Pseudomonadota</taxon>
        <taxon>Betaproteobacteria</taxon>
        <taxon>Neisseriales</taxon>
        <taxon>Chromobacteriaceae</taxon>
        <taxon>Paludibacterium</taxon>
    </lineage>
</organism>
<evidence type="ECO:0000256" key="1">
    <source>
        <dbReference type="ARBA" id="ARBA00038454"/>
    </source>
</evidence>
<gene>
    <name evidence="3" type="ORF">GKE73_14750</name>
</gene>